<evidence type="ECO:0000256" key="4">
    <source>
        <dbReference type="ARBA" id="ARBA00022692"/>
    </source>
</evidence>
<evidence type="ECO:0000256" key="6">
    <source>
        <dbReference type="ARBA" id="ARBA00023065"/>
    </source>
</evidence>
<feature type="transmembrane region" description="Helical" evidence="8">
    <location>
        <begin position="369"/>
        <end position="386"/>
    </location>
</feature>
<dbReference type="GO" id="GO:0016471">
    <property type="term" value="C:vacuolar proton-transporting V-type ATPase complex"/>
    <property type="evidence" value="ECO:0007669"/>
    <property type="project" value="TreeGrafter"/>
</dbReference>
<sequence length="576" mass="67064">TYMNSQKFQKIETDLIGVINTSADLKRNYLEFTELRNILKKTGQFFEEAQEADSTTRKEIRRVSVVDPRLMRRFSSVNQEINIPLDPVTDINFIAGTILRQKFHSFEQMLWRVCRGNIFLRQVDIDERLEDPKTGEMQAKCIFIIVFQGDQLKNKCKKICEGYHTTLYPCPEMPGERAEMLRGVNNRLEELQIVMKGTEDHRTRILVAVAKNLLEWKVMIRKMKSIYETMNMFNIDVTSKCLVAECWCPDIFIPKIQEALIQGQRTSQTAVPSVLTRIDTTQTPPTLNITNKFTRGFQAIVDAYGVSNYGEVNPMPYTCVTFPFIFSVMFGDAGHGLIMTLFGLWMIWKERSLSRKNWGEIWDMFFMGRYIIIMMGLFSIYAGFIYNDVFSKSMNLFGSQWKTPEPRLLENGSYRFDPDMTLDPQNETKPDTLPYPFGMDPIWQLATNKIIFLNTYKMKTSVVLGVIQMIFGVMLSIVNHFHFKHYVNILCEFIPQVIFLMAIFGYMDFMIFWKWFAYDSSNSNCAPSILITLINMFLFKKGTSADPCYLRDPMYGPQELIQTILLVLAVYKEYIH</sequence>
<dbReference type="GO" id="GO:0005886">
    <property type="term" value="C:plasma membrane"/>
    <property type="evidence" value="ECO:0007669"/>
    <property type="project" value="TreeGrafter"/>
</dbReference>
<keyword evidence="6 8" id="KW-0406">Ion transport</keyword>
<evidence type="ECO:0000256" key="2">
    <source>
        <dbReference type="ARBA" id="ARBA00009904"/>
    </source>
</evidence>
<dbReference type="OrthoDB" id="6412104at2759"/>
<dbReference type="Pfam" id="PF01496">
    <property type="entry name" value="V_ATPase_I"/>
    <property type="match status" value="1"/>
</dbReference>
<comment type="similarity">
    <text evidence="2 8">Belongs to the V-ATPase 116 kDa subunit family.</text>
</comment>
<dbReference type="InterPro" id="IPR002490">
    <property type="entry name" value="V-ATPase_116kDa_su"/>
</dbReference>
<feature type="transmembrane region" description="Helical" evidence="8">
    <location>
        <begin position="324"/>
        <end position="348"/>
    </location>
</feature>
<dbReference type="GO" id="GO:0046961">
    <property type="term" value="F:proton-transporting ATPase activity, rotational mechanism"/>
    <property type="evidence" value="ECO:0007669"/>
    <property type="project" value="InterPro"/>
</dbReference>
<feature type="non-terminal residue" evidence="9">
    <location>
        <position position="576"/>
    </location>
</feature>
<dbReference type="AlphaFoldDB" id="A0A7R9QPI2"/>
<gene>
    <name evidence="9" type="ORF">ONB1V03_LOCUS8504</name>
</gene>
<feature type="transmembrane region" description="Helical" evidence="8">
    <location>
        <begin position="493"/>
        <end position="516"/>
    </location>
</feature>
<name>A0A7R9QPI2_9ACAR</name>
<dbReference type="GO" id="GO:0033179">
    <property type="term" value="C:proton-transporting V-type ATPase, V0 domain"/>
    <property type="evidence" value="ECO:0007669"/>
    <property type="project" value="InterPro"/>
</dbReference>
<evidence type="ECO:0000256" key="3">
    <source>
        <dbReference type="ARBA" id="ARBA00022448"/>
    </source>
</evidence>
<dbReference type="EMBL" id="CAJPVJ010004886">
    <property type="protein sequence ID" value="CAG2169020.1"/>
    <property type="molecule type" value="Genomic_DNA"/>
</dbReference>
<keyword evidence="3 8" id="KW-0813">Transport</keyword>
<feature type="transmembrane region" description="Helical" evidence="8">
    <location>
        <begin position="462"/>
        <end position="481"/>
    </location>
</feature>
<dbReference type="Proteomes" id="UP000728032">
    <property type="component" value="Unassembled WGS sequence"/>
</dbReference>
<comment type="function">
    <text evidence="8">Essential component of the vacuolar proton pump (V-ATPase), a multimeric enzyme that catalyzes the translocation of protons across the membranes. Required for assembly and activity of the V-ATPase.</text>
</comment>
<keyword evidence="10" id="KW-1185">Reference proteome</keyword>
<keyword evidence="7 8" id="KW-0472">Membrane</keyword>
<proteinExistence type="inferred from homology"/>
<dbReference type="EMBL" id="OC919711">
    <property type="protein sequence ID" value="CAD7651830.1"/>
    <property type="molecule type" value="Genomic_DNA"/>
</dbReference>
<reference evidence="9" key="1">
    <citation type="submission" date="2020-11" db="EMBL/GenBank/DDBJ databases">
        <authorList>
            <person name="Tran Van P."/>
        </authorList>
    </citation>
    <scope>NUCLEOTIDE SEQUENCE</scope>
</reference>
<dbReference type="PANTHER" id="PTHR11629:SF63">
    <property type="entry name" value="V-TYPE PROTON ATPASE SUBUNIT A"/>
    <property type="match status" value="1"/>
</dbReference>
<evidence type="ECO:0000256" key="1">
    <source>
        <dbReference type="ARBA" id="ARBA00004141"/>
    </source>
</evidence>
<evidence type="ECO:0000313" key="10">
    <source>
        <dbReference type="Proteomes" id="UP000728032"/>
    </source>
</evidence>
<dbReference type="GO" id="GO:0007035">
    <property type="term" value="P:vacuolar acidification"/>
    <property type="evidence" value="ECO:0007669"/>
    <property type="project" value="TreeGrafter"/>
</dbReference>
<comment type="subcellular location">
    <subcellularLocation>
        <location evidence="1">Membrane</location>
        <topology evidence="1">Multi-pass membrane protein</topology>
    </subcellularLocation>
</comment>
<keyword evidence="4 8" id="KW-0812">Transmembrane</keyword>
<evidence type="ECO:0000313" key="9">
    <source>
        <dbReference type="EMBL" id="CAD7651830.1"/>
    </source>
</evidence>
<keyword evidence="8" id="KW-0375">Hydrogen ion transport</keyword>
<protein>
    <recommendedName>
        <fullName evidence="8">V-type proton ATPase subunit a</fullName>
    </recommendedName>
</protein>
<dbReference type="PANTHER" id="PTHR11629">
    <property type="entry name" value="VACUOLAR PROTON ATPASES"/>
    <property type="match status" value="1"/>
</dbReference>
<evidence type="ECO:0000256" key="7">
    <source>
        <dbReference type="ARBA" id="ARBA00023136"/>
    </source>
</evidence>
<evidence type="ECO:0000256" key="5">
    <source>
        <dbReference type="ARBA" id="ARBA00022989"/>
    </source>
</evidence>
<accession>A0A7R9QPI2</accession>
<organism evidence="9">
    <name type="scientific">Oppiella nova</name>
    <dbReference type="NCBI Taxonomy" id="334625"/>
    <lineage>
        <taxon>Eukaryota</taxon>
        <taxon>Metazoa</taxon>
        <taxon>Ecdysozoa</taxon>
        <taxon>Arthropoda</taxon>
        <taxon>Chelicerata</taxon>
        <taxon>Arachnida</taxon>
        <taxon>Acari</taxon>
        <taxon>Acariformes</taxon>
        <taxon>Sarcoptiformes</taxon>
        <taxon>Oribatida</taxon>
        <taxon>Brachypylina</taxon>
        <taxon>Oppioidea</taxon>
        <taxon>Oppiidae</taxon>
        <taxon>Oppiella</taxon>
    </lineage>
</organism>
<evidence type="ECO:0000256" key="8">
    <source>
        <dbReference type="RuleBase" id="RU361189"/>
    </source>
</evidence>
<keyword evidence="5 8" id="KW-1133">Transmembrane helix</keyword>
<dbReference type="GO" id="GO:0051117">
    <property type="term" value="F:ATPase binding"/>
    <property type="evidence" value="ECO:0007669"/>
    <property type="project" value="TreeGrafter"/>
</dbReference>